<proteinExistence type="predicted"/>
<dbReference type="STRING" id="65499.SAMN04488000_102597"/>
<accession>A0A1H9F9V9</accession>
<organism evidence="1 2">
    <name type="scientific">Lentzea albida</name>
    <dbReference type="NCBI Taxonomy" id="65499"/>
    <lineage>
        <taxon>Bacteria</taxon>
        <taxon>Bacillati</taxon>
        <taxon>Actinomycetota</taxon>
        <taxon>Actinomycetes</taxon>
        <taxon>Pseudonocardiales</taxon>
        <taxon>Pseudonocardiaceae</taxon>
        <taxon>Lentzea</taxon>
    </lineage>
</organism>
<dbReference type="Proteomes" id="UP000199503">
    <property type="component" value="Unassembled WGS sequence"/>
</dbReference>
<name>A0A1H9F9V9_9PSEU</name>
<evidence type="ECO:0000313" key="1">
    <source>
        <dbReference type="EMBL" id="SEQ34740.1"/>
    </source>
</evidence>
<protein>
    <submittedName>
        <fullName evidence="1">Uncharacterized protein</fullName>
    </submittedName>
</protein>
<gene>
    <name evidence="1" type="ORF">SAMN04488000_102597</name>
</gene>
<dbReference type="AlphaFoldDB" id="A0A1H9F9V9"/>
<dbReference type="EMBL" id="FOFV01000002">
    <property type="protein sequence ID" value="SEQ34740.1"/>
    <property type="molecule type" value="Genomic_DNA"/>
</dbReference>
<keyword evidence="2" id="KW-1185">Reference proteome</keyword>
<reference evidence="2" key="1">
    <citation type="submission" date="2016-10" db="EMBL/GenBank/DDBJ databases">
        <authorList>
            <person name="Varghese N."/>
            <person name="Submissions S."/>
        </authorList>
    </citation>
    <scope>NUCLEOTIDE SEQUENCE [LARGE SCALE GENOMIC DNA]</scope>
    <source>
        <strain evidence="2">DSM 44437</strain>
    </source>
</reference>
<evidence type="ECO:0000313" key="2">
    <source>
        <dbReference type="Proteomes" id="UP000199503"/>
    </source>
</evidence>
<sequence length="158" mass="18056">MARARHTVPVTEAWQGLRYERGPDCEDLNEAARGEVLAAESTAGDLPLLRFLVEQEALCRAHSQGLGEQAALAGFLLAEHRRPEDVWRHFALKRANFDAGCMYDVEHLCAAGVQVTVDHVRASDHPDRETVLELLSVDLDEDDLRQWFEHRREWFREP</sequence>